<organism evidence="1 2">
    <name type="scientific">Pedobacter puniceum</name>
    <dbReference type="NCBI Taxonomy" id="2666136"/>
    <lineage>
        <taxon>Bacteria</taxon>
        <taxon>Pseudomonadati</taxon>
        <taxon>Bacteroidota</taxon>
        <taxon>Sphingobacteriia</taxon>
        <taxon>Sphingobacteriales</taxon>
        <taxon>Sphingobacteriaceae</taxon>
        <taxon>Pedobacter</taxon>
    </lineage>
</organism>
<dbReference type="Proteomes" id="UP000462931">
    <property type="component" value="Unassembled WGS sequence"/>
</dbReference>
<gene>
    <name evidence="1" type="ORF">GJJ64_07055</name>
</gene>
<dbReference type="EMBL" id="WKJI01000002">
    <property type="protein sequence ID" value="MRX46937.1"/>
    <property type="molecule type" value="Genomic_DNA"/>
</dbReference>
<keyword evidence="2" id="KW-1185">Reference proteome</keyword>
<evidence type="ECO:0000313" key="1">
    <source>
        <dbReference type="EMBL" id="MRX46937.1"/>
    </source>
</evidence>
<protein>
    <submittedName>
        <fullName evidence="1">DUF2971 domain-containing protein</fullName>
    </submittedName>
</protein>
<comment type="caution">
    <text evidence="1">The sequence shown here is derived from an EMBL/GenBank/DDBJ whole genome shotgun (WGS) entry which is preliminary data.</text>
</comment>
<evidence type="ECO:0000313" key="2">
    <source>
        <dbReference type="Proteomes" id="UP000462931"/>
    </source>
</evidence>
<proteinExistence type="predicted"/>
<reference evidence="1 2" key="1">
    <citation type="submission" date="2019-11" db="EMBL/GenBank/DDBJ databases">
        <authorList>
            <person name="Cheng Q."/>
            <person name="Yang Z."/>
        </authorList>
    </citation>
    <scope>NUCLEOTIDE SEQUENCE [LARGE SCALE GENOMIC DNA]</scope>
    <source>
        <strain evidence="1 2">HX-22-1</strain>
    </source>
</reference>
<name>A0A7K0FPF8_9SPHI</name>
<dbReference type="RefSeq" id="WP_154287019.1">
    <property type="nucleotide sequence ID" value="NZ_WKJI01000002.1"/>
</dbReference>
<sequence>MLYHYTSINTLALILKNKKIRFNRLDLVDDVSELDGIPSYFSSCVFVSCWTGNIEESIPLWRMYTPNMKGVRISLKKDMFQKKEVKKFIGESFGWEHHYGPLSAEEAYTNGKYMVANIFENPKSFFKKVIYEDEFAKFNHACFSEEPKGIEISLVDLGMYKHSRWSFQEESRFILYTNPLLPLSHPLVMGSKSKQLELAYYCLHNNIPNTSTFIDVDLEDTVLQNISVTLGPLCDESDEILVNCLLAKYAKNGIVNRSELTGAIRLKQ</sequence>
<accession>A0A7K0FPF8</accession>
<dbReference type="AlphaFoldDB" id="A0A7K0FPF8"/>